<keyword evidence="2" id="KW-1185">Reference proteome</keyword>
<organism evidence="1 2">
    <name type="scientific">Nitrolancea hollandica Lb</name>
    <dbReference type="NCBI Taxonomy" id="1129897"/>
    <lineage>
        <taxon>Bacteria</taxon>
        <taxon>Pseudomonadati</taxon>
        <taxon>Thermomicrobiota</taxon>
        <taxon>Thermomicrobia</taxon>
        <taxon>Sphaerobacterales</taxon>
        <taxon>Sphaerobacterineae</taxon>
        <taxon>Sphaerobacteraceae</taxon>
        <taxon>Nitrolancea</taxon>
    </lineage>
</organism>
<protein>
    <submittedName>
        <fullName evidence="1">Uncharacterized protein</fullName>
    </submittedName>
</protein>
<dbReference type="AlphaFoldDB" id="I4EMK0"/>
<sequence>MGGIMSNVLKRLEKIEGSFQTHALVLRLKDGRKKYLPVLAMIDTFLGFSTLVHEGSLSWRDKPIPQEWIESFAASVPEPGEGMLVESCRVLSRRYLSGEDLSA</sequence>
<dbReference type="EMBL" id="CAGS01000572">
    <property type="protein sequence ID" value="CCF85913.1"/>
    <property type="molecule type" value="Genomic_DNA"/>
</dbReference>
<name>I4EMK0_9BACT</name>
<evidence type="ECO:0000313" key="2">
    <source>
        <dbReference type="Proteomes" id="UP000004221"/>
    </source>
</evidence>
<gene>
    <name evidence="1" type="ORF">NITHO_6130004</name>
</gene>
<comment type="caution">
    <text evidence="1">The sequence shown here is derived from an EMBL/GenBank/DDBJ whole genome shotgun (WGS) entry which is preliminary data.</text>
</comment>
<proteinExistence type="predicted"/>
<accession>I4EMK0</accession>
<dbReference type="Proteomes" id="UP000004221">
    <property type="component" value="Unassembled WGS sequence"/>
</dbReference>
<evidence type="ECO:0000313" key="1">
    <source>
        <dbReference type="EMBL" id="CCF85913.1"/>
    </source>
</evidence>
<reference evidence="1 2" key="1">
    <citation type="journal article" date="2012" name="ISME J.">
        <title>Nitrification expanded: discovery, physiology and genomics of a nitrite-oxidizing bacterium from the phylum Chloroflexi.</title>
        <authorList>
            <person name="Sorokin D.Y."/>
            <person name="Lucker S."/>
            <person name="Vejmelkova D."/>
            <person name="Kostrikina N.A."/>
            <person name="Kleerebezem R."/>
            <person name="Rijpstra W.I."/>
            <person name="Damste J.S."/>
            <person name="Le Paslier D."/>
            <person name="Muyzer G."/>
            <person name="Wagner M."/>
            <person name="van Loosdrecht M.C."/>
            <person name="Daims H."/>
        </authorList>
    </citation>
    <scope>NUCLEOTIDE SEQUENCE [LARGE SCALE GENOMIC DNA]</scope>
    <source>
        <strain evidence="2">none</strain>
    </source>
</reference>